<organism evidence="1 2">
    <name type="scientific">Diaporthe helianthi</name>
    <dbReference type="NCBI Taxonomy" id="158607"/>
    <lineage>
        <taxon>Eukaryota</taxon>
        <taxon>Fungi</taxon>
        <taxon>Dikarya</taxon>
        <taxon>Ascomycota</taxon>
        <taxon>Pezizomycotina</taxon>
        <taxon>Sordariomycetes</taxon>
        <taxon>Sordariomycetidae</taxon>
        <taxon>Diaporthales</taxon>
        <taxon>Diaporthaceae</taxon>
        <taxon>Diaporthe</taxon>
    </lineage>
</organism>
<proteinExistence type="predicted"/>
<dbReference type="InParanoid" id="A0A2P5HL64"/>
<dbReference type="EMBL" id="MAVT02001414">
    <property type="protein sequence ID" value="POS70990.1"/>
    <property type="molecule type" value="Genomic_DNA"/>
</dbReference>
<sequence>MFYDENSTIEAHGSARVLEDTTVVTDLEEAAPGNDTSNANMLWGSNPPDCEILGHPVDEDPRWDFETAHLAKCECWIKLALKRCRVTIPNDHIFNERNRAVDPGSCGKSVYDGTPRWSTAKSGRNCISDHDNVARVEWNNGIMAPLSKIKIGFDRGTCSQFKDVPCEQLDRTPSDALDDDDD</sequence>
<name>A0A2P5HL64_DIAHE</name>
<dbReference type="Proteomes" id="UP000094444">
    <property type="component" value="Unassembled WGS sequence"/>
</dbReference>
<protein>
    <submittedName>
        <fullName evidence="1">Uncharacterized protein</fullName>
    </submittedName>
</protein>
<evidence type="ECO:0000313" key="1">
    <source>
        <dbReference type="EMBL" id="POS70990.1"/>
    </source>
</evidence>
<gene>
    <name evidence="1" type="ORF">DHEL01_v210618</name>
</gene>
<keyword evidence="2" id="KW-1185">Reference proteome</keyword>
<reference evidence="1" key="1">
    <citation type="submission" date="2017-09" db="EMBL/GenBank/DDBJ databases">
        <title>Polyketide synthases of a Diaporthe helianthi virulent isolate.</title>
        <authorList>
            <person name="Baroncelli R."/>
        </authorList>
    </citation>
    <scope>NUCLEOTIDE SEQUENCE [LARGE SCALE GENOMIC DNA]</scope>
    <source>
        <strain evidence="1">7/96</strain>
    </source>
</reference>
<accession>A0A2P5HL64</accession>
<dbReference type="OrthoDB" id="5228629at2759"/>
<comment type="caution">
    <text evidence="1">The sequence shown here is derived from an EMBL/GenBank/DDBJ whole genome shotgun (WGS) entry which is preliminary data.</text>
</comment>
<dbReference type="AlphaFoldDB" id="A0A2P5HL64"/>
<evidence type="ECO:0000313" key="2">
    <source>
        <dbReference type="Proteomes" id="UP000094444"/>
    </source>
</evidence>